<dbReference type="Proteomes" id="UP000243207">
    <property type="component" value="Chromosome I"/>
</dbReference>
<dbReference type="RefSeq" id="WP_093394679.1">
    <property type="nucleotide sequence ID" value="NZ_LT629736.1"/>
</dbReference>
<accession>A0A1H1VE81</accession>
<reference evidence="3" key="1">
    <citation type="submission" date="2016-10" db="EMBL/GenBank/DDBJ databases">
        <authorList>
            <person name="Varghese N."/>
            <person name="Submissions S."/>
        </authorList>
    </citation>
    <scope>NUCLEOTIDE SEQUENCE [LARGE SCALE GENOMIC DNA]</scope>
    <source>
        <strain evidence="3">NRRL B-51270</strain>
    </source>
</reference>
<evidence type="ECO:0000256" key="1">
    <source>
        <dbReference type="SAM" id="MobiDB-lite"/>
    </source>
</evidence>
<protein>
    <submittedName>
        <fullName evidence="2">Uncharacterized protein</fullName>
    </submittedName>
</protein>
<organism evidence="2 3">
    <name type="scientific">Halopseudomonas xinjiangensis</name>
    <dbReference type="NCBI Taxonomy" id="487184"/>
    <lineage>
        <taxon>Bacteria</taxon>
        <taxon>Pseudomonadati</taxon>
        <taxon>Pseudomonadota</taxon>
        <taxon>Gammaproteobacteria</taxon>
        <taxon>Pseudomonadales</taxon>
        <taxon>Pseudomonadaceae</taxon>
        <taxon>Halopseudomonas</taxon>
    </lineage>
</organism>
<dbReference type="AlphaFoldDB" id="A0A1H1VE81"/>
<dbReference type="EMBL" id="LT629736">
    <property type="protein sequence ID" value="SDS82519.1"/>
    <property type="molecule type" value="Genomic_DNA"/>
</dbReference>
<feature type="region of interest" description="Disordered" evidence="1">
    <location>
        <begin position="58"/>
        <end position="77"/>
    </location>
</feature>
<gene>
    <name evidence="2" type="ORF">SAMN05216421_2269</name>
</gene>
<name>A0A1H1VE81_9GAMM</name>
<dbReference type="STRING" id="487184.SAMN05216421_2269"/>
<sequence length="77" mass="8902">MSKKHFFLVGYILDNDPRSMELELDQDSLSDDQAREYIRSQNPTANDQHITDIRVTEIQKPKGHSNDPGHNLQHSDL</sequence>
<evidence type="ECO:0000313" key="2">
    <source>
        <dbReference type="EMBL" id="SDS82519.1"/>
    </source>
</evidence>
<keyword evidence="3" id="KW-1185">Reference proteome</keyword>
<dbReference type="OrthoDB" id="6987385at2"/>
<evidence type="ECO:0000313" key="3">
    <source>
        <dbReference type="Proteomes" id="UP000243207"/>
    </source>
</evidence>
<proteinExistence type="predicted"/>